<gene>
    <name evidence="2" type="ordered locus">Mpe_A3504</name>
</gene>
<accession>A2SLL8</accession>
<dbReference type="CDD" id="cd03676">
    <property type="entry name" value="NUDIX_Tnr3_like"/>
    <property type="match status" value="1"/>
</dbReference>
<evidence type="ECO:0000259" key="1">
    <source>
        <dbReference type="PROSITE" id="PS51462"/>
    </source>
</evidence>
<dbReference type="AlphaFoldDB" id="A2SLL8"/>
<reference evidence="2 3" key="1">
    <citation type="journal article" date="2007" name="J. Bacteriol.">
        <title>Whole-genome analysis of the methyl tert-butyl ether-degrading beta-proteobacterium Methylibium petroleiphilum PM1.</title>
        <authorList>
            <person name="Kane S.R."/>
            <person name="Chakicherla A.Y."/>
            <person name="Chain P.S.G."/>
            <person name="Schmidt R."/>
            <person name="Shin M.W."/>
            <person name="Legler T.C."/>
            <person name="Scow K.M."/>
            <person name="Larimer F.W."/>
            <person name="Lucas S.M."/>
            <person name="Richardson P.M."/>
            <person name="Hristova K.R."/>
        </authorList>
    </citation>
    <scope>NUCLEOTIDE SEQUENCE [LARGE SCALE GENOMIC DNA]</scope>
    <source>
        <strain evidence="3">ATCC BAA-1232 / LMG 22953 / PM1</strain>
    </source>
</reference>
<dbReference type="InterPro" id="IPR000086">
    <property type="entry name" value="NUDIX_hydrolase_dom"/>
</dbReference>
<dbReference type="STRING" id="420662.Mpe_A3504"/>
<dbReference type="KEGG" id="mpt:Mpe_A3504"/>
<dbReference type="eggNOG" id="COG0494">
    <property type="taxonomic scope" value="Bacteria"/>
</dbReference>
<dbReference type="SUPFAM" id="SSF55811">
    <property type="entry name" value="Nudix"/>
    <property type="match status" value="1"/>
</dbReference>
<dbReference type="GO" id="GO:0003824">
    <property type="term" value="F:catalytic activity"/>
    <property type="evidence" value="ECO:0007669"/>
    <property type="project" value="UniProtKB-ARBA"/>
</dbReference>
<feature type="domain" description="Nudix hydrolase" evidence="1">
    <location>
        <begin position="17"/>
        <end position="170"/>
    </location>
</feature>
<evidence type="ECO:0000313" key="2">
    <source>
        <dbReference type="EMBL" id="ABM96457.1"/>
    </source>
</evidence>
<dbReference type="Proteomes" id="UP000000366">
    <property type="component" value="Chromosome"/>
</dbReference>
<dbReference type="HOGENOM" id="CLU_048013_2_0_4"/>
<evidence type="ECO:0000313" key="3">
    <source>
        <dbReference type="Proteomes" id="UP000000366"/>
    </source>
</evidence>
<dbReference type="InterPro" id="IPR015797">
    <property type="entry name" value="NUDIX_hydrolase-like_dom_sf"/>
</dbReference>
<organism evidence="2 3">
    <name type="scientific">Methylibium petroleiphilum (strain ATCC BAA-1232 / LMG 22953 / PM1)</name>
    <dbReference type="NCBI Taxonomy" id="420662"/>
    <lineage>
        <taxon>Bacteria</taxon>
        <taxon>Pseudomonadati</taxon>
        <taxon>Pseudomonadota</taxon>
        <taxon>Betaproteobacteria</taxon>
        <taxon>Burkholderiales</taxon>
        <taxon>Sphaerotilaceae</taxon>
        <taxon>Methylibium</taxon>
    </lineage>
</organism>
<protein>
    <submittedName>
        <fullName evidence="2">NUDIX domain family protein</fullName>
    </submittedName>
</protein>
<dbReference type="EMBL" id="CP000555">
    <property type="protein sequence ID" value="ABM96457.1"/>
    <property type="molecule type" value="Genomic_DNA"/>
</dbReference>
<dbReference type="Pfam" id="PF00293">
    <property type="entry name" value="NUDIX"/>
    <property type="match status" value="1"/>
</dbReference>
<dbReference type="Gene3D" id="3.90.79.10">
    <property type="entry name" value="Nucleoside Triphosphate Pyrophosphohydrolase"/>
    <property type="match status" value="1"/>
</dbReference>
<name>A2SLL8_METPP</name>
<proteinExistence type="predicted"/>
<keyword evidence="3" id="KW-1185">Reference proteome</keyword>
<dbReference type="RefSeq" id="WP_011831077.1">
    <property type="nucleotide sequence ID" value="NC_008825.1"/>
</dbReference>
<dbReference type="PROSITE" id="PS51462">
    <property type="entry name" value="NUDIX"/>
    <property type="match status" value="1"/>
</dbReference>
<sequence length="192" mass="20562">MLARIERAAARFWGTLTFGAHANGYVAGPDGRPSHLWIAQRSPHKPTDPGKFDNLIGGGVPHGQTPFETLVREGWEEAGLAADLVRRATRGRVIDLQRALPDCAGHGLQREQLFVYDLALPPGVQPCNQDGEVASLQLLPVAEALALAGGDTMTVDAALATLDFALRWRLLGEREHAALTARTAGLFGAMPD</sequence>